<keyword evidence="2" id="KW-1133">Transmembrane helix</keyword>
<dbReference type="AlphaFoldDB" id="A0A9P5YAX2"/>
<feature type="signal peptide" evidence="3">
    <location>
        <begin position="1"/>
        <end position="24"/>
    </location>
</feature>
<name>A0A9P5YAX2_9AGAR</name>
<feature type="compositionally biased region" description="Low complexity" evidence="1">
    <location>
        <begin position="92"/>
        <end position="174"/>
    </location>
</feature>
<gene>
    <name evidence="4" type="ORF">BDZ94DRAFT_1255135</name>
</gene>
<feature type="compositionally biased region" description="Polar residues" evidence="1">
    <location>
        <begin position="219"/>
        <end position="232"/>
    </location>
</feature>
<dbReference type="Proteomes" id="UP000807353">
    <property type="component" value="Unassembled WGS sequence"/>
</dbReference>
<feature type="transmembrane region" description="Helical" evidence="2">
    <location>
        <begin position="263"/>
        <end position="287"/>
    </location>
</feature>
<protein>
    <submittedName>
        <fullName evidence="4">Uncharacterized protein</fullName>
    </submittedName>
</protein>
<organism evidence="4 5">
    <name type="scientific">Collybia nuda</name>
    <dbReference type="NCBI Taxonomy" id="64659"/>
    <lineage>
        <taxon>Eukaryota</taxon>
        <taxon>Fungi</taxon>
        <taxon>Dikarya</taxon>
        <taxon>Basidiomycota</taxon>
        <taxon>Agaricomycotina</taxon>
        <taxon>Agaricomycetes</taxon>
        <taxon>Agaricomycetidae</taxon>
        <taxon>Agaricales</taxon>
        <taxon>Tricholomatineae</taxon>
        <taxon>Clitocybaceae</taxon>
        <taxon>Collybia</taxon>
    </lineage>
</organism>
<dbReference type="OrthoDB" id="2596908at2759"/>
<feature type="compositionally biased region" description="Low complexity" evidence="1">
    <location>
        <begin position="233"/>
        <end position="251"/>
    </location>
</feature>
<comment type="caution">
    <text evidence="4">The sequence shown here is derived from an EMBL/GenBank/DDBJ whole genome shotgun (WGS) entry which is preliminary data.</text>
</comment>
<proteinExistence type="predicted"/>
<feature type="region of interest" description="Disordered" evidence="1">
    <location>
        <begin position="81"/>
        <end position="174"/>
    </location>
</feature>
<accession>A0A9P5YAX2</accession>
<keyword evidence="3" id="KW-0732">Signal</keyword>
<dbReference type="EMBL" id="MU150250">
    <property type="protein sequence ID" value="KAF9465026.1"/>
    <property type="molecule type" value="Genomic_DNA"/>
</dbReference>
<reference evidence="4" key="1">
    <citation type="submission" date="2020-11" db="EMBL/GenBank/DDBJ databases">
        <authorList>
            <consortium name="DOE Joint Genome Institute"/>
            <person name="Ahrendt S."/>
            <person name="Riley R."/>
            <person name="Andreopoulos W."/>
            <person name="Labutti K."/>
            <person name="Pangilinan J."/>
            <person name="Ruiz-Duenas F.J."/>
            <person name="Barrasa J.M."/>
            <person name="Sanchez-Garcia M."/>
            <person name="Camarero S."/>
            <person name="Miyauchi S."/>
            <person name="Serrano A."/>
            <person name="Linde D."/>
            <person name="Babiker R."/>
            <person name="Drula E."/>
            <person name="Ayuso-Fernandez I."/>
            <person name="Pacheco R."/>
            <person name="Padilla G."/>
            <person name="Ferreira P."/>
            <person name="Barriuso J."/>
            <person name="Kellner H."/>
            <person name="Castanera R."/>
            <person name="Alfaro M."/>
            <person name="Ramirez L."/>
            <person name="Pisabarro A.G."/>
            <person name="Kuo A."/>
            <person name="Tritt A."/>
            <person name="Lipzen A."/>
            <person name="He G."/>
            <person name="Yan M."/>
            <person name="Ng V."/>
            <person name="Cullen D."/>
            <person name="Martin F."/>
            <person name="Rosso M.-N."/>
            <person name="Henrissat B."/>
            <person name="Hibbett D."/>
            <person name="Martinez A.T."/>
            <person name="Grigoriev I.V."/>
        </authorList>
    </citation>
    <scope>NUCLEOTIDE SEQUENCE</scope>
    <source>
        <strain evidence="4">CBS 247.69</strain>
    </source>
</reference>
<evidence type="ECO:0000256" key="1">
    <source>
        <dbReference type="SAM" id="MobiDB-lite"/>
    </source>
</evidence>
<feature type="chain" id="PRO_5040340064" evidence="3">
    <location>
        <begin position="25"/>
        <end position="317"/>
    </location>
</feature>
<evidence type="ECO:0000256" key="2">
    <source>
        <dbReference type="SAM" id="Phobius"/>
    </source>
</evidence>
<keyword evidence="2" id="KW-0472">Membrane</keyword>
<keyword evidence="2" id="KW-0812">Transmembrane</keyword>
<evidence type="ECO:0000313" key="4">
    <source>
        <dbReference type="EMBL" id="KAF9465026.1"/>
    </source>
</evidence>
<evidence type="ECO:0000313" key="5">
    <source>
        <dbReference type="Proteomes" id="UP000807353"/>
    </source>
</evidence>
<feature type="region of interest" description="Disordered" evidence="1">
    <location>
        <begin position="188"/>
        <end position="251"/>
    </location>
</feature>
<feature type="compositionally biased region" description="Low complexity" evidence="1">
    <location>
        <begin position="188"/>
        <end position="218"/>
    </location>
</feature>
<keyword evidence="5" id="KW-1185">Reference proteome</keyword>
<evidence type="ECO:0000256" key="3">
    <source>
        <dbReference type="SAM" id="SignalP"/>
    </source>
</evidence>
<sequence length="317" mass="31513">MLPYRLAFLVLINFLILLSSPVRALPLRVRQNAPTTLQTVHTTQTIAGPLTETCVITLTPITDKDGNPAVEEVKQCTLGYARSGSDDGGGVSSTVVPSGSSESATATSTSTSTPPSTSTLTIPSSSDPSSSPTSASETVTLASSSTSVTTTATSVSVTSLSSGVSTPAGSSATSATASQSGLIVHGVSTVSGTPTQTGSTTASSPAASSTTPTTTPPANQETAASGTTAPDNTSASSTDPAASAAAASESAEPFQLPGKKLSVLPIGLGVFAGISVIALIVVGLVTYERTKYRKAFRARKLAESGSAMGYGGMAQRS</sequence>